<dbReference type="Pfam" id="PF13181">
    <property type="entry name" value="TPR_8"/>
    <property type="match status" value="1"/>
</dbReference>
<evidence type="ECO:0000313" key="3">
    <source>
        <dbReference type="EMBL" id="PJE31826.1"/>
    </source>
</evidence>
<dbReference type="EMBL" id="PGTD01000007">
    <property type="protein sequence ID" value="PJE31826.1"/>
    <property type="molecule type" value="Genomic_DNA"/>
</dbReference>
<keyword evidence="6" id="KW-1185">Reference proteome</keyword>
<feature type="signal peptide" evidence="2">
    <location>
        <begin position="1"/>
        <end position="24"/>
    </location>
</feature>
<evidence type="ECO:0000256" key="2">
    <source>
        <dbReference type="SAM" id="SignalP"/>
    </source>
</evidence>
<gene>
    <name evidence="3" type="ORF">CVM39_01605</name>
    <name evidence="4" type="ORF">SAMN06297129_1855</name>
</gene>
<dbReference type="OrthoDB" id="9766710at2"/>
<dbReference type="PANTHER" id="PTHR12558">
    <property type="entry name" value="CELL DIVISION CYCLE 16,23,27"/>
    <property type="match status" value="1"/>
</dbReference>
<evidence type="ECO:0000256" key="1">
    <source>
        <dbReference type="PROSITE-ProRule" id="PRU00339"/>
    </source>
</evidence>
<dbReference type="InterPro" id="IPR019734">
    <property type="entry name" value="TPR_rpt"/>
</dbReference>
<evidence type="ECO:0000313" key="4">
    <source>
        <dbReference type="EMBL" id="SNY50489.1"/>
    </source>
</evidence>
<name>A0A285IR54_9RHOB</name>
<accession>A0A285IR54</accession>
<reference evidence="4 5" key="1">
    <citation type="submission" date="2017-09" db="EMBL/GenBank/DDBJ databases">
        <authorList>
            <person name="Ehlers B."/>
            <person name="Leendertz F.H."/>
        </authorList>
    </citation>
    <scope>NUCLEOTIDE SEQUENCE [LARGE SCALE GENOMIC DNA]</scope>
    <source>
        <strain evidence="4 5">CGMCC 1.12662</strain>
    </source>
</reference>
<dbReference type="PROSITE" id="PS50005">
    <property type="entry name" value="TPR"/>
    <property type="match status" value="2"/>
</dbReference>
<dbReference type="Gene3D" id="1.25.40.10">
    <property type="entry name" value="Tetratricopeptide repeat domain"/>
    <property type="match status" value="4"/>
</dbReference>
<proteinExistence type="predicted"/>
<evidence type="ECO:0000313" key="5">
    <source>
        <dbReference type="Proteomes" id="UP000231655"/>
    </source>
</evidence>
<dbReference type="Proteomes" id="UP000231655">
    <property type="component" value="Unassembled WGS sequence"/>
</dbReference>
<protein>
    <submittedName>
        <fullName evidence="4">Tetratricopeptide repeat-containing protein</fullName>
    </submittedName>
</protein>
<dbReference type="Proteomes" id="UP000231702">
    <property type="component" value="Unassembled WGS sequence"/>
</dbReference>
<evidence type="ECO:0000313" key="6">
    <source>
        <dbReference type="Proteomes" id="UP000231702"/>
    </source>
</evidence>
<dbReference type="InterPro" id="IPR011990">
    <property type="entry name" value="TPR-like_helical_dom_sf"/>
</dbReference>
<keyword evidence="1" id="KW-0802">TPR repeat</keyword>
<dbReference type="EMBL" id="OBEA01000003">
    <property type="protein sequence ID" value="SNY50489.1"/>
    <property type="molecule type" value="Genomic_DNA"/>
</dbReference>
<dbReference type="Pfam" id="PF13432">
    <property type="entry name" value="TPR_16"/>
    <property type="match status" value="1"/>
</dbReference>
<dbReference type="PANTHER" id="PTHR12558:SF13">
    <property type="entry name" value="CELL DIVISION CYCLE PROTEIN 27 HOMOLOG"/>
    <property type="match status" value="1"/>
</dbReference>
<feature type="repeat" description="TPR" evidence="1">
    <location>
        <begin position="466"/>
        <end position="499"/>
    </location>
</feature>
<dbReference type="SUPFAM" id="SSF48452">
    <property type="entry name" value="TPR-like"/>
    <property type="match status" value="3"/>
</dbReference>
<sequence length="566" mass="62156">MTAKTLVSLSAFALAALLPLPVLAADFAGNYLAARQARMANDFDAAVHYYMRALGDSPREPRLLDGLVMAQVSAGAVESAAGAAARLEELGADSQVANMALLADELTREDYDAVMTRLDEARGIGPLVDGLLAAWTLLGQGDMSAALTRFDEVGAEPGLGRFARYHKAQALAYVGDYEGAEALYASEDDRPVQMTRRAVLSRVEALSQLDRNDEALTLLANIFGSDPGEEIAALRDRLQAGETLPYSHVRSVRDGVAEVFYSVAAALEQEASEAYTLLYARVATALRPDHVDAILLTGELLEDLGRPELATRAYRKVPRDDPAFYLAELGRAAALRAAQRPDAALEVLDQLAETYPELPKVQASRGDHYRWQGMHLEAVRAYDAALNLYGDDDPSKWFVLYARGMSQERLGSWPEAKRDFLAALSLNPDQPNLLNYLGYSMVEKREDLDDALAMIQKAVDIDPTSGYFVDSLGWALFQLERFDEAVEHMERAAELMPVDPVVNDHLGDAFWMVGRQREAQFQWTRALSFDPEEAEAARIRRKLQVGLDAVLSDEHKSTEQLASDGG</sequence>
<reference evidence="3 6" key="2">
    <citation type="journal article" date="2018" name="Int. J. Syst. Evol. Microbiol.">
        <title>Pseudooceanicola lipolyticus sp. nov., a marine alphaproteobacterium, reclassification of Oceanicola flagellatus as Pseudooceanicola flagellatus comb. nov. and emended description of the genus Pseudooceanicola.</title>
        <authorList>
            <person name="Huang M.-M."/>
            <person name="Guo L.-L."/>
            <person name="Wu Y.-H."/>
            <person name="Lai Q.-L."/>
            <person name="Shao Z.-Z."/>
            <person name="Wang C.-S."/>
            <person name="Wu M."/>
            <person name="Xu X.-W."/>
        </authorList>
    </citation>
    <scope>NUCLEOTIDE SEQUENCE [LARGE SCALE GENOMIC DNA]</scope>
    <source>
        <strain evidence="3 6">Ar-45</strain>
    </source>
</reference>
<keyword evidence="2" id="KW-0732">Signal</keyword>
<feature type="repeat" description="TPR" evidence="1">
    <location>
        <begin position="397"/>
        <end position="430"/>
    </location>
</feature>
<feature type="chain" id="PRO_5012628514" evidence="2">
    <location>
        <begin position="25"/>
        <end position="566"/>
    </location>
</feature>
<dbReference type="SMART" id="SM00028">
    <property type="entry name" value="TPR"/>
    <property type="match status" value="7"/>
</dbReference>
<dbReference type="RefSeq" id="WP_097145602.1">
    <property type="nucleotide sequence ID" value="NZ_OBEA01000003.1"/>
</dbReference>
<dbReference type="Pfam" id="PF13174">
    <property type="entry name" value="TPR_6"/>
    <property type="match status" value="1"/>
</dbReference>
<dbReference type="AlphaFoldDB" id="A0A285IR54"/>
<organism evidence="4 5">
    <name type="scientific">Pseudooceanicola antarcticus</name>
    <dbReference type="NCBI Taxonomy" id="1247613"/>
    <lineage>
        <taxon>Bacteria</taxon>
        <taxon>Pseudomonadati</taxon>
        <taxon>Pseudomonadota</taxon>
        <taxon>Alphaproteobacteria</taxon>
        <taxon>Rhodobacterales</taxon>
        <taxon>Paracoccaceae</taxon>
        <taxon>Pseudooceanicola</taxon>
    </lineage>
</organism>